<feature type="binding site" evidence="11">
    <location>
        <position position="165"/>
    </location>
    <ligand>
        <name>ATP</name>
        <dbReference type="ChEBI" id="CHEBI:30616"/>
    </ligand>
</feature>
<dbReference type="GO" id="GO:0005524">
    <property type="term" value="F:ATP binding"/>
    <property type="evidence" value="ECO:0007669"/>
    <property type="project" value="UniProtKB-KW"/>
</dbReference>
<dbReference type="EMBL" id="SRSF01000007">
    <property type="protein sequence ID" value="THH37584.1"/>
    <property type="molecule type" value="Genomic_DNA"/>
</dbReference>
<dbReference type="RefSeq" id="WP_136460049.1">
    <property type="nucleotide sequence ID" value="NZ_SRSF01000007.1"/>
</dbReference>
<dbReference type="NCBIfam" id="NF003555">
    <property type="entry name" value="PRK05218.1"/>
    <property type="match status" value="1"/>
</dbReference>
<evidence type="ECO:0000256" key="5">
    <source>
        <dbReference type="ARBA" id="ARBA00023016"/>
    </source>
</evidence>
<dbReference type="PRINTS" id="PR00775">
    <property type="entry name" value="HEATSHOCK90"/>
</dbReference>
<name>A0A4S4NDL3_9BACT</name>
<dbReference type="CDD" id="cd16927">
    <property type="entry name" value="HATPase_Hsp90-like"/>
    <property type="match status" value="1"/>
</dbReference>
<organism evidence="12 13">
    <name type="scientific">Neolewinella litorea</name>
    <dbReference type="NCBI Taxonomy" id="2562452"/>
    <lineage>
        <taxon>Bacteria</taxon>
        <taxon>Pseudomonadati</taxon>
        <taxon>Bacteroidota</taxon>
        <taxon>Saprospiria</taxon>
        <taxon>Saprospirales</taxon>
        <taxon>Lewinellaceae</taxon>
        <taxon>Neolewinella</taxon>
    </lineage>
</organism>
<gene>
    <name evidence="12" type="primary">htpG</name>
    <name evidence="12" type="ORF">E4021_14270</name>
</gene>
<dbReference type="Gene3D" id="3.30.230.80">
    <property type="match status" value="1"/>
</dbReference>
<dbReference type="Pfam" id="PF13589">
    <property type="entry name" value="HATPase_c_3"/>
    <property type="match status" value="1"/>
</dbReference>
<evidence type="ECO:0000256" key="1">
    <source>
        <dbReference type="ARBA" id="ARBA00008239"/>
    </source>
</evidence>
<keyword evidence="5" id="KW-0346">Stress response</keyword>
<dbReference type="SUPFAM" id="SSF54211">
    <property type="entry name" value="Ribosomal protein S5 domain 2-like"/>
    <property type="match status" value="1"/>
</dbReference>
<dbReference type="Gene3D" id="3.40.50.11260">
    <property type="match status" value="1"/>
</dbReference>
<dbReference type="SUPFAM" id="SSF55874">
    <property type="entry name" value="ATPase domain of HSP90 chaperone/DNA topoisomerase II/histidine kinase"/>
    <property type="match status" value="1"/>
</dbReference>
<dbReference type="OrthoDB" id="9802640at2"/>
<dbReference type="InterPro" id="IPR020568">
    <property type="entry name" value="Ribosomal_Su5_D2-typ_SF"/>
</dbReference>
<evidence type="ECO:0000256" key="9">
    <source>
        <dbReference type="ARBA" id="ARBA00079544"/>
    </source>
</evidence>
<protein>
    <recommendedName>
        <fullName evidence="8">Chaperone protein HtpG</fullName>
    </recommendedName>
    <alternativeName>
        <fullName evidence="7">Chaperone protein htpG</fullName>
    </alternativeName>
    <alternativeName>
        <fullName evidence="9 10">Heat shock protein HtpG</fullName>
    </alternativeName>
</protein>
<evidence type="ECO:0000256" key="7">
    <source>
        <dbReference type="ARBA" id="ARBA00067988"/>
    </source>
</evidence>
<dbReference type="Proteomes" id="UP000308528">
    <property type="component" value="Unassembled WGS sequence"/>
</dbReference>
<feature type="binding site" evidence="11">
    <location>
        <position position="31"/>
    </location>
    <ligand>
        <name>ATP</name>
        <dbReference type="ChEBI" id="CHEBI:30616"/>
    </ligand>
</feature>
<dbReference type="GO" id="GO:0140662">
    <property type="term" value="F:ATP-dependent protein folding chaperone"/>
    <property type="evidence" value="ECO:0007669"/>
    <property type="project" value="InterPro"/>
</dbReference>
<reference evidence="12 13" key="1">
    <citation type="submission" date="2019-04" db="EMBL/GenBank/DDBJ databases">
        <title>Lewinella litorea sp. nov., isolated from a marine sand.</title>
        <authorList>
            <person name="Yoon J.-H."/>
        </authorList>
    </citation>
    <scope>NUCLEOTIDE SEQUENCE [LARGE SCALE GENOMIC DNA]</scope>
    <source>
        <strain evidence="12 13">HSMS-39</strain>
    </source>
</reference>
<feature type="binding site" evidence="11">
    <location>
        <position position="342"/>
    </location>
    <ligand>
        <name>ATP</name>
        <dbReference type="ChEBI" id="CHEBI:30616"/>
    </ligand>
</feature>
<sequence>MQKGNISVQTENIFPIIKKFLYSDQEIFLRELVSNATDATSKLATLARKGEAKGDYTDKTIDILVDKEAGTLTIRDRGIGMTEEEVKKYLNQVALSSAQEFVDKYQDDASIIGHFGLGFYSAFMVADKVEVVTKSYREDAPAVRWICEGDPSYEIGEAERDMQGTDVILHIGEDSKQYLEEEEIESLLLKYCRFLPYPIRFGTKTETTYEEVEATGEEGEEKPKPKKIETEVDNIINNTDPLWKKTPTDLTDEDYKAFYRELYPMGEPPMFWIHLNIDYPFNLTGILYFPKVSGKLELQRNKIQLYSNQVYVTDNVSEIVPEFLTLLHGVIDSPDIPLNVSRSYLQADTNVKKITGYITKKVAEKLSSLFKEDREAYEAKWPDLGVFVKYGMISEDKFYDRATKFALLENTEGKFFTLEEYRERIKENQTDKYDRLVAIYTADADRQHTLIQSVQDRGYDVLKFEHAIDAPTIQTLEQKEEKLNFVRVDSATPDQLVQKDEEQENLLSEEEQEKVTKVFTEAVGKGGSVELKPLGVQDAPVQIVRNEFMRRMKEMQMMQGMDASMFPDSYQVVVNANSPLVKERLLEVEDESARAENATYLYQLAKLSQQMLSGAELKAFIDRSLKLM</sequence>
<evidence type="ECO:0000256" key="3">
    <source>
        <dbReference type="ARBA" id="ARBA00022741"/>
    </source>
</evidence>
<keyword evidence="3 11" id="KW-0547">Nucleotide-binding</keyword>
<keyword evidence="6" id="KW-0143">Chaperone</keyword>
<keyword evidence="2" id="KW-0963">Cytoplasm</keyword>
<evidence type="ECO:0000256" key="4">
    <source>
        <dbReference type="ARBA" id="ARBA00022840"/>
    </source>
</evidence>
<feature type="binding site" evidence="11">
    <location>
        <position position="35"/>
    </location>
    <ligand>
        <name>ATP</name>
        <dbReference type="ChEBI" id="CHEBI:30616"/>
    </ligand>
</feature>
<dbReference type="GO" id="GO:0051082">
    <property type="term" value="F:unfolded protein binding"/>
    <property type="evidence" value="ECO:0007669"/>
    <property type="project" value="InterPro"/>
</dbReference>
<evidence type="ECO:0000313" key="13">
    <source>
        <dbReference type="Proteomes" id="UP000308528"/>
    </source>
</evidence>
<dbReference type="FunFam" id="3.30.230.80:FF:000008">
    <property type="entry name" value="Molecular chaperone HtpG"/>
    <property type="match status" value="1"/>
</dbReference>
<evidence type="ECO:0000256" key="2">
    <source>
        <dbReference type="ARBA" id="ARBA00022490"/>
    </source>
</evidence>
<accession>A0A4S4NDL3</accession>
<dbReference type="PIRSF" id="PIRSF002583">
    <property type="entry name" value="Hsp90"/>
    <property type="match status" value="1"/>
</dbReference>
<dbReference type="Gene3D" id="3.30.565.10">
    <property type="entry name" value="Histidine kinase-like ATPase, C-terminal domain"/>
    <property type="match status" value="1"/>
</dbReference>
<dbReference type="Pfam" id="PF00183">
    <property type="entry name" value="HSP90"/>
    <property type="match status" value="1"/>
</dbReference>
<dbReference type="PANTHER" id="PTHR11528">
    <property type="entry name" value="HEAT SHOCK PROTEIN 90 FAMILY MEMBER"/>
    <property type="match status" value="1"/>
</dbReference>
<keyword evidence="13" id="KW-1185">Reference proteome</keyword>
<keyword evidence="4 11" id="KW-0067">ATP-binding</keyword>
<evidence type="ECO:0000256" key="11">
    <source>
        <dbReference type="PIRSR" id="PIRSR002583-1"/>
    </source>
</evidence>
<evidence type="ECO:0000256" key="6">
    <source>
        <dbReference type="ARBA" id="ARBA00023186"/>
    </source>
</evidence>
<dbReference type="FunFam" id="3.30.565.10:FF:000076">
    <property type="entry name" value="Molecular chaperone HtpG"/>
    <property type="match status" value="1"/>
</dbReference>
<evidence type="ECO:0000313" key="12">
    <source>
        <dbReference type="EMBL" id="THH37584.1"/>
    </source>
</evidence>
<dbReference type="Gene3D" id="1.20.120.790">
    <property type="entry name" value="Heat shock protein 90, C-terminal domain"/>
    <property type="match status" value="1"/>
</dbReference>
<dbReference type="InterPro" id="IPR001404">
    <property type="entry name" value="Hsp90_fam"/>
</dbReference>
<comment type="similarity">
    <text evidence="1">Belongs to the heat shock protein 90 family.</text>
</comment>
<proteinExistence type="inferred from homology"/>
<feature type="binding site" evidence="11">
    <location>
        <position position="76"/>
    </location>
    <ligand>
        <name>ATP</name>
        <dbReference type="ChEBI" id="CHEBI:30616"/>
    </ligand>
</feature>
<dbReference type="InterPro" id="IPR036890">
    <property type="entry name" value="HATPase_C_sf"/>
</dbReference>
<dbReference type="InterPro" id="IPR037196">
    <property type="entry name" value="HSP90_C"/>
</dbReference>
<evidence type="ECO:0000256" key="10">
    <source>
        <dbReference type="ARBA" id="ARBA00080411"/>
    </source>
</evidence>
<dbReference type="AlphaFoldDB" id="A0A4S4NDL3"/>
<dbReference type="GO" id="GO:0016887">
    <property type="term" value="F:ATP hydrolysis activity"/>
    <property type="evidence" value="ECO:0007669"/>
    <property type="project" value="InterPro"/>
</dbReference>
<evidence type="ECO:0000256" key="8">
    <source>
        <dbReference type="ARBA" id="ARBA00070675"/>
    </source>
</evidence>
<dbReference type="InterPro" id="IPR020575">
    <property type="entry name" value="Hsp90_N"/>
</dbReference>
<feature type="binding site" evidence="11">
    <location>
        <position position="81"/>
    </location>
    <ligand>
        <name>ATP</name>
        <dbReference type="ChEBI" id="CHEBI:30616"/>
    </ligand>
</feature>
<comment type="caution">
    <text evidence="12">The sequence shown here is derived from an EMBL/GenBank/DDBJ whole genome shotgun (WGS) entry which is preliminary data.</text>
</comment>